<dbReference type="InterPro" id="IPR036259">
    <property type="entry name" value="MFS_trans_sf"/>
</dbReference>
<feature type="transmembrane region" description="Helical" evidence="6">
    <location>
        <begin position="392"/>
        <end position="411"/>
    </location>
</feature>
<keyword evidence="9" id="KW-1185">Reference proteome</keyword>
<feature type="transmembrane region" description="Helical" evidence="6">
    <location>
        <begin position="480"/>
        <end position="501"/>
    </location>
</feature>
<feature type="compositionally biased region" description="Polar residues" evidence="5">
    <location>
        <begin position="1"/>
        <end position="10"/>
    </location>
</feature>
<feature type="domain" description="Major facilitator superfamily (MFS) profile" evidence="7">
    <location>
        <begin position="90"/>
        <end position="532"/>
    </location>
</feature>
<evidence type="ECO:0000256" key="1">
    <source>
        <dbReference type="ARBA" id="ARBA00004141"/>
    </source>
</evidence>
<feature type="transmembrane region" description="Helical" evidence="6">
    <location>
        <begin position="355"/>
        <end position="377"/>
    </location>
</feature>
<dbReference type="InterPro" id="IPR020846">
    <property type="entry name" value="MFS_dom"/>
</dbReference>
<sequence length="596" mass="65783">MLVEEVSSSTPKEEEEGEETNGDETEELLTNVGLGRWQIPLLLSACFIQMGAALHKVGTPLYDAPLPFVCSSALDQDHYLRSNISHESECLSEVEVPELYSGKGMGPPSCPVVHYETSVFDSTFTSQWNLVCEWEPYRPWFLASLSIGNLVGSIIGGHLSDSSGRRFSIRVGAALGLPACLVMAAAPSFAIVIIARFTMGIVELLTLLPVYALVMESCPNKSRAVISNTTAVFFSLSIIALGIVAHWVRDFRYLLYLISVPSAALMVFVILMDESPRWLVQRGRGHQAAQLLTKAATLNKTTIPPHLLNHLYKCNTKLGSAAGLKSESESESGWWWRESWCSFKKEARECAASTVLCRILVAASALSFCNRLLFLGIPLNTNNVASTDPQTYVLYVGISDFFSTLLAIFLSHSAPRRLCIGSFHMLASFFLMLDLLLPPEWRWLHWMLTLTSYCLMGCVFEITMVYYIELMPTVVRSRGVTIIDFLGSLGELCVPFITHLLAPRVSWSVDVIFMVMGVIGGLMILLLPETSSLPLTDTIADVEERERRANSDRGGGGGGAGGGGYWTRYGNYSYHSIQEERANKIERTTIILPTAE</sequence>
<feature type="transmembrane region" description="Helical" evidence="6">
    <location>
        <begin position="226"/>
        <end position="247"/>
    </location>
</feature>
<dbReference type="PANTHER" id="PTHR24064">
    <property type="entry name" value="SOLUTE CARRIER FAMILY 22 MEMBER"/>
    <property type="match status" value="1"/>
</dbReference>
<feature type="transmembrane region" description="Helical" evidence="6">
    <location>
        <begin position="171"/>
        <end position="191"/>
    </location>
</feature>
<dbReference type="EMBL" id="JAWQEG010001248">
    <property type="protein sequence ID" value="KAK3881178.1"/>
    <property type="molecule type" value="Genomic_DNA"/>
</dbReference>
<evidence type="ECO:0000259" key="7">
    <source>
        <dbReference type="PROSITE" id="PS50850"/>
    </source>
</evidence>
<feature type="transmembrane region" description="Helical" evidence="6">
    <location>
        <begin position="418"/>
        <end position="437"/>
    </location>
</feature>
<feature type="transmembrane region" description="Helical" evidence="6">
    <location>
        <begin position="507"/>
        <end position="527"/>
    </location>
</feature>
<dbReference type="PROSITE" id="PS50850">
    <property type="entry name" value="MFS"/>
    <property type="match status" value="1"/>
</dbReference>
<dbReference type="Proteomes" id="UP001286313">
    <property type="component" value="Unassembled WGS sequence"/>
</dbReference>
<reference evidence="8" key="1">
    <citation type="submission" date="2023-10" db="EMBL/GenBank/DDBJ databases">
        <title>Genome assemblies of two species of porcelain crab, Petrolisthes cinctipes and Petrolisthes manimaculis (Anomura: Porcellanidae).</title>
        <authorList>
            <person name="Angst P."/>
        </authorList>
    </citation>
    <scope>NUCLEOTIDE SEQUENCE</scope>
    <source>
        <strain evidence="8">PB745_01</strain>
        <tissue evidence="8">Gill</tissue>
    </source>
</reference>
<keyword evidence="4 6" id="KW-0472">Membrane</keyword>
<dbReference type="Pfam" id="PF00083">
    <property type="entry name" value="Sugar_tr"/>
    <property type="match status" value="1"/>
</dbReference>
<accession>A0AAE1G0F8</accession>
<feature type="compositionally biased region" description="Acidic residues" evidence="5">
    <location>
        <begin position="13"/>
        <end position="25"/>
    </location>
</feature>
<organism evidence="8 9">
    <name type="scientific">Petrolisthes cinctipes</name>
    <name type="common">Flat porcelain crab</name>
    <dbReference type="NCBI Taxonomy" id="88211"/>
    <lineage>
        <taxon>Eukaryota</taxon>
        <taxon>Metazoa</taxon>
        <taxon>Ecdysozoa</taxon>
        <taxon>Arthropoda</taxon>
        <taxon>Crustacea</taxon>
        <taxon>Multicrustacea</taxon>
        <taxon>Malacostraca</taxon>
        <taxon>Eumalacostraca</taxon>
        <taxon>Eucarida</taxon>
        <taxon>Decapoda</taxon>
        <taxon>Pleocyemata</taxon>
        <taxon>Anomura</taxon>
        <taxon>Galatheoidea</taxon>
        <taxon>Porcellanidae</taxon>
        <taxon>Petrolisthes</taxon>
    </lineage>
</organism>
<feature type="region of interest" description="Disordered" evidence="5">
    <location>
        <begin position="1"/>
        <end position="25"/>
    </location>
</feature>
<evidence type="ECO:0000256" key="4">
    <source>
        <dbReference type="ARBA" id="ARBA00023136"/>
    </source>
</evidence>
<dbReference type="GO" id="GO:0022857">
    <property type="term" value="F:transmembrane transporter activity"/>
    <property type="evidence" value="ECO:0007669"/>
    <property type="project" value="InterPro"/>
</dbReference>
<feature type="transmembrane region" description="Helical" evidence="6">
    <location>
        <begin position="253"/>
        <end position="272"/>
    </location>
</feature>
<keyword evidence="3 6" id="KW-1133">Transmembrane helix</keyword>
<name>A0AAE1G0F8_PETCI</name>
<feature type="transmembrane region" description="Helical" evidence="6">
    <location>
        <begin position="140"/>
        <end position="159"/>
    </location>
</feature>
<evidence type="ECO:0000313" key="8">
    <source>
        <dbReference type="EMBL" id="KAK3881178.1"/>
    </source>
</evidence>
<dbReference type="SUPFAM" id="SSF103473">
    <property type="entry name" value="MFS general substrate transporter"/>
    <property type="match status" value="1"/>
</dbReference>
<comment type="caution">
    <text evidence="8">The sequence shown here is derived from an EMBL/GenBank/DDBJ whole genome shotgun (WGS) entry which is preliminary data.</text>
</comment>
<dbReference type="Gene3D" id="1.20.1250.20">
    <property type="entry name" value="MFS general substrate transporter like domains"/>
    <property type="match status" value="1"/>
</dbReference>
<evidence type="ECO:0000256" key="6">
    <source>
        <dbReference type="SAM" id="Phobius"/>
    </source>
</evidence>
<feature type="transmembrane region" description="Helical" evidence="6">
    <location>
        <begin position="197"/>
        <end position="214"/>
    </location>
</feature>
<evidence type="ECO:0000313" key="9">
    <source>
        <dbReference type="Proteomes" id="UP001286313"/>
    </source>
</evidence>
<evidence type="ECO:0000256" key="3">
    <source>
        <dbReference type="ARBA" id="ARBA00022989"/>
    </source>
</evidence>
<proteinExistence type="predicted"/>
<evidence type="ECO:0000256" key="2">
    <source>
        <dbReference type="ARBA" id="ARBA00022692"/>
    </source>
</evidence>
<protein>
    <recommendedName>
        <fullName evidence="7">Major facilitator superfamily (MFS) profile domain-containing protein</fullName>
    </recommendedName>
</protein>
<evidence type="ECO:0000256" key="5">
    <source>
        <dbReference type="SAM" id="MobiDB-lite"/>
    </source>
</evidence>
<gene>
    <name evidence="8" type="ORF">Pcinc_014371</name>
</gene>
<feature type="transmembrane region" description="Helical" evidence="6">
    <location>
        <begin position="443"/>
        <end position="468"/>
    </location>
</feature>
<dbReference type="AlphaFoldDB" id="A0AAE1G0F8"/>
<comment type="subcellular location">
    <subcellularLocation>
        <location evidence="1">Membrane</location>
        <topology evidence="1">Multi-pass membrane protein</topology>
    </subcellularLocation>
</comment>
<dbReference type="InterPro" id="IPR005828">
    <property type="entry name" value="MFS_sugar_transport-like"/>
</dbReference>
<keyword evidence="2 6" id="KW-0812">Transmembrane</keyword>
<dbReference type="GO" id="GO:0016020">
    <property type="term" value="C:membrane"/>
    <property type="evidence" value="ECO:0007669"/>
    <property type="project" value="UniProtKB-SubCell"/>
</dbReference>